<evidence type="ECO:0000313" key="2">
    <source>
        <dbReference type="Proteomes" id="UP001213566"/>
    </source>
</evidence>
<sequence length="1098" mass="131156">MVVVLSEKDREKIFDTLTNKQVEVIKRYVLDRVKSKLLSRYFWDGINWELIGLEYDPFFHKKLSERTNRPMYSCSACGSSLKNQYVVKSKQTGHIQRLGSTCLSDRTGISPKIAKEIHNSRKEINLFQDEILLDYKNKERFPNRIYKNIVEINADRSWGRNFRDKILDFKEANLPLFHKDRNKLLRDLSNRRNELDEEEQFGHKDKVRNNTQEYIHLKRYINEIVRKDRSLNIIQKEETLSDALERITNINNSINDDFAVIPISKQKELAKQYIDPFNQKLSRIRKVKQIDSKAWIDEAVKISTTIMSIVQDFNEIKNKRINEYKCIVQEVNDVSKTIPGKNQYFEPDLTKNIDEEMTFYKQYLEELKLEKKIVYYPRNLKKRLSEKKSDSKRNLSVIQDDLNRSVTFPEKDILVKYYLLKQGFYQDFTLEDFDQKSESEQAQILEYASLKAELIKEIHKFEIEITARKNAMNDLINEINSLAKGMLDDRYIHSAERDRYISTEVLYYDNNYSTTMLRLKNEKQVLENFVDRYSKYPQTLLNNLEVASEKIYDVPSDSRRIMHEYVKQLHIYEKNRLLIDDYRLLLEYYFMKSKETNNLKKVRFSQVAEVLTKEQFKKLNHKNKLNRLQGIYLINGLVTEIKKYIIDVELAKKIKRLNELRKETDGKNYQVHQLPQEILMKADVGEIKEYSDKIDKNIQYKEYIKKIEVLINEIYELQEELFGNNVNPIAILTELQNKHNIKLAKTKFKSLSDMKEELEIGLKRTHNIWREPEFDEIRTPLHQVIAENIFIENEDLDTFESIKQQAEELELSLTDNEKQVVEYFLRKKKFMDSSGKIKQNLYFNNVDSKTFELNKLSRKIFIEYYVLKLKLEKYIYYYNKLESNSAYIRELEKIISMNGKIVKTKIKKSSGDPEELSTLLKDNLNIFRSTNNNKSQEYALIFSDYNNKIMKILHLSKKQGNNLEFIKESIEYLMDKYQSKKYLVKSNAKSKKSKYLDTYQDKLDIKWKKDLIESMFKVEDEINWDKVKYKIVNYLSDYQIQINDEWKQELINLLFEINYNYFGNSLSDLSKENEAALINRNMLFLGFMNNTIKQLSKM</sequence>
<reference evidence="1" key="1">
    <citation type="submission" date="2023-02" db="EMBL/GenBank/DDBJ databases">
        <title>Draft Whole-Genome Sequences of competitive exclusion Lactobacillus salivarius strains for Poultry.</title>
        <authorList>
            <person name="Ma L.M."/>
            <person name="Lopez-Guerra N."/>
            <person name="Zhang G."/>
        </authorList>
    </citation>
    <scope>NUCLEOTIDE SEQUENCE</scope>
    <source>
        <strain evidence="1">Salm-9</strain>
    </source>
</reference>
<name>A0AAW6Q2J7_9LACO</name>
<dbReference type="AlphaFoldDB" id="A0AAW6Q2J7"/>
<evidence type="ECO:0008006" key="3">
    <source>
        <dbReference type="Google" id="ProtNLM"/>
    </source>
</evidence>
<dbReference type="Proteomes" id="UP001213566">
    <property type="component" value="Unassembled WGS sequence"/>
</dbReference>
<evidence type="ECO:0000313" key="1">
    <source>
        <dbReference type="EMBL" id="MDF4187011.1"/>
    </source>
</evidence>
<protein>
    <recommendedName>
        <fullName evidence="3">Exonuclease SbcC</fullName>
    </recommendedName>
</protein>
<organism evidence="1 2">
    <name type="scientific">Ligilactobacillus salivarius</name>
    <dbReference type="NCBI Taxonomy" id="1624"/>
    <lineage>
        <taxon>Bacteria</taxon>
        <taxon>Bacillati</taxon>
        <taxon>Bacillota</taxon>
        <taxon>Bacilli</taxon>
        <taxon>Lactobacillales</taxon>
        <taxon>Lactobacillaceae</taxon>
        <taxon>Ligilactobacillus</taxon>
    </lineage>
</organism>
<proteinExistence type="predicted"/>
<gene>
    <name evidence="1" type="ORF">PV940_08295</name>
</gene>
<accession>A0AAW6Q2J7</accession>
<comment type="caution">
    <text evidence="1">The sequence shown here is derived from an EMBL/GenBank/DDBJ whole genome shotgun (WGS) entry which is preliminary data.</text>
</comment>
<dbReference type="EMBL" id="JARKHV010000012">
    <property type="protein sequence ID" value="MDF4187011.1"/>
    <property type="molecule type" value="Genomic_DNA"/>
</dbReference>
<dbReference type="RefSeq" id="WP_276470150.1">
    <property type="nucleotide sequence ID" value="NZ_JARKHV010000012.1"/>
</dbReference>